<dbReference type="InterPro" id="IPR052157">
    <property type="entry name" value="BCAA_transport_permease"/>
</dbReference>
<evidence type="ECO:0000256" key="9">
    <source>
        <dbReference type="SAM" id="Phobius"/>
    </source>
</evidence>
<feature type="transmembrane region" description="Helical" evidence="9">
    <location>
        <begin position="386"/>
        <end position="410"/>
    </location>
</feature>
<evidence type="ECO:0000313" key="11">
    <source>
        <dbReference type="EMBL" id="SAL85959.1"/>
    </source>
</evidence>
<dbReference type="GO" id="GO:0022857">
    <property type="term" value="F:transmembrane transporter activity"/>
    <property type="evidence" value="ECO:0007669"/>
    <property type="project" value="InterPro"/>
</dbReference>
<comment type="subcellular location">
    <subcellularLocation>
        <location evidence="1">Cell membrane</location>
        <topology evidence="1">Multi-pass membrane protein</topology>
    </subcellularLocation>
</comment>
<dbReference type="InterPro" id="IPR001851">
    <property type="entry name" value="ABC_transp_permease"/>
</dbReference>
<evidence type="ECO:0000256" key="7">
    <source>
        <dbReference type="ARBA" id="ARBA00023136"/>
    </source>
</evidence>
<keyword evidence="2" id="KW-0813">Transport</keyword>
<comment type="caution">
    <text evidence="11">The sequence shown here is derived from an EMBL/GenBank/DDBJ whole genome shotgun (WGS) entry which is preliminary data.</text>
</comment>
<keyword evidence="4 9" id="KW-0812">Transmembrane</keyword>
<organism evidence="11 12">
    <name type="scientific">Caballeronia choica</name>
    <dbReference type="NCBI Taxonomy" id="326476"/>
    <lineage>
        <taxon>Bacteria</taxon>
        <taxon>Pseudomonadati</taxon>
        <taxon>Pseudomonadota</taxon>
        <taxon>Betaproteobacteria</taxon>
        <taxon>Burkholderiales</taxon>
        <taxon>Burkholderiaceae</taxon>
        <taxon>Caballeronia</taxon>
    </lineage>
</organism>
<evidence type="ECO:0000256" key="8">
    <source>
        <dbReference type="ARBA" id="ARBA00037998"/>
    </source>
</evidence>
<proteinExistence type="inferred from homology"/>
<dbReference type="Pfam" id="PF02653">
    <property type="entry name" value="BPD_transp_2"/>
    <property type="match status" value="1"/>
</dbReference>
<reference evidence="11" key="1">
    <citation type="submission" date="2016-01" db="EMBL/GenBank/DDBJ databases">
        <authorList>
            <person name="Peeters C."/>
        </authorList>
    </citation>
    <scope>NUCLEOTIDE SEQUENCE [LARGE SCALE GENOMIC DNA]</scope>
    <source>
        <strain evidence="11">LMG 22940</strain>
    </source>
</reference>
<dbReference type="InterPro" id="IPR017779">
    <property type="entry name" value="ABC_UrtB_bac"/>
</dbReference>
<dbReference type="GO" id="GO:0005886">
    <property type="term" value="C:plasma membrane"/>
    <property type="evidence" value="ECO:0007669"/>
    <property type="project" value="UniProtKB-SubCell"/>
</dbReference>
<keyword evidence="3" id="KW-1003">Cell membrane</keyword>
<dbReference type="NCBIfam" id="TIGR03409">
    <property type="entry name" value="urea_trans_UrtB"/>
    <property type="match status" value="1"/>
</dbReference>
<dbReference type="Proteomes" id="UP000054770">
    <property type="component" value="Unassembled WGS sequence"/>
</dbReference>
<sequence length="543" mass="57157">MTGFTGNTLPRAARRILLALLIACAPLAAFASLTADDLAPLAADDFDAKAAAIDKLVANADAPSVAVLSALADGSLVATDKGRVLLQTDDGNKDPLTGKIVEAPDAQSITLNNLLRAKVAGALSALQLASTDVAKRREAVAALLKNPDPSMKPLIDRARAAETDADLKKRLDTLWAMTALHDADAKNRLEAVQLVVARHDLDMSELLRPLVAKKPDGTFNESDDRVRAAAQAGIEDLDSIQRRGQIAGTVFAGLSLGSVLLLAALGLAITYGLIGVINMAHGEFLMIGAYATYVVQNLVQHYAPAAFNWYPLFAVPVSFVAAAAVGIVLERLVLKHLYGRPLETLLTTFGVSLILIQATRTIFGAQNVQVTNPSWMSGGVNVMQNLILPYNRLTILAFSLAVVFIAWAVLTKTRLGLFVRAVTQNRRMAACVGVKTARVDSYAFAFGAGIAGLGGCALSQIGNVGPDLGQSYIIDSFMAVVLGGVGQLAGTVIGGFGLGLISKTIEPFWGAVLAKIAVLVLIVLFIQKRPQGMFALKGRSAEA</sequence>
<dbReference type="OrthoDB" id="9807115at2"/>
<feature type="transmembrane region" description="Helical" evidence="9">
    <location>
        <begin position="507"/>
        <end position="526"/>
    </location>
</feature>
<feature type="signal peptide" evidence="10">
    <location>
        <begin position="1"/>
        <end position="31"/>
    </location>
</feature>
<keyword evidence="6 9" id="KW-1133">Transmembrane helix</keyword>
<evidence type="ECO:0000256" key="2">
    <source>
        <dbReference type="ARBA" id="ARBA00022448"/>
    </source>
</evidence>
<keyword evidence="5" id="KW-0029">Amino-acid transport</keyword>
<feature type="transmembrane region" description="Helical" evidence="9">
    <location>
        <begin position="477"/>
        <end position="501"/>
    </location>
</feature>
<evidence type="ECO:0000256" key="4">
    <source>
        <dbReference type="ARBA" id="ARBA00022692"/>
    </source>
</evidence>
<feature type="transmembrane region" description="Helical" evidence="9">
    <location>
        <begin position="345"/>
        <end position="366"/>
    </location>
</feature>
<name>A0A158KYY9_9BURK</name>
<evidence type="ECO:0000256" key="3">
    <source>
        <dbReference type="ARBA" id="ARBA00022475"/>
    </source>
</evidence>
<dbReference type="CDD" id="cd06582">
    <property type="entry name" value="TM_PBP1_LivH_like"/>
    <property type="match status" value="1"/>
</dbReference>
<keyword evidence="10" id="KW-0732">Signal</keyword>
<evidence type="ECO:0000256" key="10">
    <source>
        <dbReference type="SAM" id="SignalP"/>
    </source>
</evidence>
<dbReference type="PANTHER" id="PTHR11795:SF447">
    <property type="entry name" value="ABC TRANSPORTER PERMEASE PROTEIN"/>
    <property type="match status" value="1"/>
</dbReference>
<feature type="transmembrane region" description="Helical" evidence="9">
    <location>
        <begin position="309"/>
        <end position="333"/>
    </location>
</feature>
<dbReference type="AlphaFoldDB" id="A0A158KYY9"/>
<gene>
    <name evidence="11" type="ORF">AWB68_07858</name>
</gene>
<dbReference type="GO" id="GO:0006865">
    <property type="term" value="P:amino acid transport"/>
    <property type="evidence" value="ECO:0007669"/>
    <property type="project" value="UniProtKB-KW"/>
</dbReference>
<feature type="chain" id="PRO_5011116911" evidence="10">
    <location>
        <begin position="32"/>
        <end position="543"/>
    </location>
</feature>
<accession>A0A158KYY9</accession>
<evidence type="ECO:0000256" key="5">
    <source>
        <dbReference type="ARBA" id="ARBA00022970"/>
    </source>
</evidence>
<protein>
    <submittedName>
        <fullName evidence="11">Branched-chain amino acid ABC transporter permease</fullName>
    </submittedName>
</protein>
<dbReference type="RefSeq" id="WP_087649647.1">
    <property type="nucleotide sequence ID" value="NZ_FCON02000206.1"/>
</dbReference>
<evidence type="ECO:0000256" key="1">
    <source>
        <dbReference type="ARBA" id="ARBA00004651"/>
    </source>
</evidence>
<feature type="transmembrane region" description="Helical" evidence="9">
    <location>
        <begin position="250"/>
        <end position="277"/>
    </location>
</feature>
<evidence type="ECO:0000256" key="6">
    <source>
        <dbReference type="ARBA" id="ARBA00022989"/>
    </source>
</evidence>
<dbReference type="PANTHER" id="PTHR11795">
    <property type="entry name" value="BRANCHED-CHAIN AMINO ACID TRANSPORT SYSTEM PERMEASE PROTEIN LIVH"/>
    <property type="match status" value="1"/>
</dbReference>
<keyword evidence="12" id="KW-1185">Reference proteome</keyword>
<evidence type="ECO:0000313" key="12">
    <source>
        <dbReference type="Proteomes" id="UP000054770"/>
    </source>
</evidence>
<dbReference type="EMBL" id="FCON02000206">
    <property type="protein sequence ID" value="SAL85959.1"/>
    <property type="molecule type" value="Genomic_DNA"/>
</dbReference>
<keyword evidence="7 9" id="KW-0472">Membrane</keyword>
<feature type="transmembrane region" description="Helical" evidence="9">
    <location>
        <begin position="284"/>
        <end position="303"/>
    </location>
</feature>
<comment type="similarity">
    <text evidence="8">Belongs to the binding-protein-dependent transport system permease family. LivHM subfamily.</text>
</comment>